<dbReference type="GO" id="GO:0060349">
    <property type="term" value="P:bone morphogenesis"/>
    <property type="evidence" value="ECO:0007669"/>
    <property type="project" value="Ensembl"/>
</dbReference>
<dbReference type="Proteomes" id="UP000002280">
    <property type="component" value="Chromosome 4"/>
</dbReference>
<dbReference type="GO" id="GO:0043539">
    <property type="term" value="F:protein serine/threonine kinase activator activity"/>
    <property type="evidence" value="ECO:0007669"/>
    <property type="project" value="Ensembl"/>
</dbReference>
<evidence type="ECO:0000256" key="7">
    <source>
        <dbReference type="ARBA" id="ARBA00023004"/>
    </source>
</evidence>
<feature type="disulfide bond" evidence="13">
    <location>
        <begin position="379"/>
        <end position="392"/>
    </location>
</feature>
<dbReference type="SMART" id="SM00094">
    <property type="entry name" value="TR_FER"/>
    <property type="match status" value="2"/>
</dbReference>
<feature type="disulfide bond" evidence="13">
    <location>
        <begin position="490"/>
        <end position="567"/>
    </location>
</feature>
<dbReference type="GO" id="GO:0019732">
    <property type="term" value="P:antifungal humoral response"/>
    <property type="evidence" value="ECO:0007669"/>
    <property type="project" value="Ensembl"/>
</dbReference>
<keyword evidence="4" id="KW-0964">Secreted</keyword>
<dbReference type="GO" id="GO:0031640">
    <property type="term" value="P:killing of cells of another organism"/>
    <property type="evidence" value="ECO:0007669"/>
    <property type="project" value="Ensembl"/>
</dbReference>
<dbReference type="GO" id="GO:0031665">
    <property type="term" value="P:negative regulation of lipopolysaccharide-mediated signaling pathway"/>
    <property type="evidence" value="ECO:0007669"/>
    <property type="project" value="Ensembl"/>
</dbReference>
<dbReference type="GO" id="GO:0001530">
    <property type="term" value="F:lipopolysaccharide binding"/>
    <property type="evidence" value="ECO:0007669"/>
    <property type="project" value="Ensembl"/>
</dbReference>
<dbReference type="GO" id="GO:0019731">
    <property type="term" value="P:antibacterial humoral response"/>
    <property type="evidence" value="ECO:0000318"/>
    <property type="project" value="GO_Central"/>
</dbReference>
<keyword evidence="3" id="KW-0410">Iron transport</keyword>
<feature type="disulfide bond" evidence="13">
    <location>
        <begin position="38"/>
        <end position="55"/>
    </location>
</feature>
<comment type="subcellular location">
    <subcellularLocation>
        <location evidence="1">Secreted</location>
    </subcellularLocation>
</comment>
<feature type="disulfide bond" evidence="13">
    <location>
        <begin position="178"/>
        <end position="193"/>
    </location>
</feature>
<feature type="binding site" evidence="12">
    <location>
        <position position="79"/>
    </location>
    <ligand>
        <name>Fe(3+)</name>
        <dbReference type="ChEBI" id="CHEBI:29034"/>
        <label>1</label>
    </ligand>
</feature>
<dbReference type="GO" id="GO:0005886">
    <property type="term" value="C:plasma membrane"/>
    <property type="evidence" value="ECO:0000318"/>
    <property type="project" value="GO_Central"/>
</dbReference>
<dbReference type="GO" id="GO:0061844">
    <property type="term" value="P:antimicrobial humoral immune response mediated by antimicrobial peptide"/>
    <property type="evidence" value="ECO:0007669"/>
    <property type="project" value="Ensembl"/>
</dbReference>
<keyword evidence="6" id="KW-0677">Repeat</keyword>
<evidence type="ECO:0000256" key="2">
    <source>
        <dbReference type="ARBA" id="ARBA00022448"/>
    </source>
</evidence>
<evidence type="ECO:0000256" key="10">
    <source>
        <dbReference type="PIRNR" id="PIRNR002549"/>
    </source>
</evidence>
<dbReference type="PRINTS" id="PR00422">
    <property type="entry name" value="TRANSFERRIN"/>
</dbReference>
<gene>
    <name evidence="16" type="primary">LTF</name>
</gene>
<dbReference type="InterPro" id="IPR016357">
    <property type="entry name" value="Transferrin"/>
</dbReference>
<feature type="binding site" evidence="12">
    <location>
        <position position="273"/>
    </location>
    <ligand>
        <name>Fe(3+)</name>
        <dbReference type="ChEBI" id="CHEBI:29034"/>
        <label>1</label>
    </ligand>
</feature>
<dbReference type="PROSITE" id="PS00205">
    <property type="entry name" value="TRANSFERRIN_LIKE_1"/>
    <property type="match status" value="1"/>
</dbReference>
<dbReference type="STRING" id="13616.ENSMODP00000044603"/>
<evidence type="ECO:0000256" key="9">
    <source>
        <dbReference type="ARBA" id="ARBA00023157"/>
    </source>
</evidence>
<evidence type="ECO:0000256" key="14">
    <source>
        <dbReference type="SAM" id="SignalP"/>
    </source>
</evidence>
<dbReference type="PANTHER" id="PTHR11485">
    <property type="entry name" value="TRANSFERRIN"/>
    <property type="match status" value="1"/>
</dbReference>
<feature type="binding site" evidence="11">
    <location>
        <position position="498"/>
    </location>
    <ligand>
        <name>hydrogencarbonate</name>
        <dbReference type="ChEBI" id="CHEBI:17544"/>
        <label>1</label>
    </ligand>
</feature>
<feature type="binding site" evidence="11">
    <location>
        <position position="140"/>
    </location>
    <ligand>
        <name>hydrogencarbonate</name>
        <dbReference type="ChEBI" id="CHEBI:17544"/>
        <label>1</label>
    </ligand>
</feature>
<dbReference type="PROSITE" id="PS51408">
    <property type="entry name" value="TRANSFERRIN_LIKE_4"/>
    <property type="match status" value="2"/>
</dbReference>
<feature type="binding site" evidence="12">
    <location>
        <position position="212"/>
    </location>
    <ligand>
        <name>Fe(3+)</name>
        <dbReference type="ChEBI" id="CHEBI:29034"/>
        <label>1</label>
    </ligand>
</feature>
<dbReference type="GO" id="GO:0006826">
    <property type="term" value="P:iron ion transport"/>
    <property type="evidence" value="ECO:0000318"/>
    <property type="project" value="GO_Central"/>
</dbReference>
<evidence type="ECO:0000256" key="5">
    <source>
        <dbReference type="ARBA" id="ARBA00022723"/>
    </source>
</evidence>
<dbReference type="GO" id="GO:0009986">
    <property type="term" value="C:cell surface"/>
    <property type="evidence" value="ECO:0007669"/>
    <property type="project" value="Ensembl"/>
</dbReference>
<dbReference type="GO" id="GO:0140912">
    <property type="term" value="F:membrane destabilizing activity"/>
    <property type="evidence" value="ECO:0007669"/>
    <property type="project" value="Ensembl"/>
</dbReference>
<evidence type="ECO:0000256" key="4">
    <source>
        <dbReference type="ARBA" id="ARBA00022525"/>
    </source>
</evidence>
<feature type="binding site" evidence="11">
    <location>
        <position position="496"/>
    </location>
    <ligand>
        <name>hydrogencarbonate</name>
        <dbReference type="ChEBI" id="CHEBI:17544"/>
        <label>1</label>
    </ligand>
</feature>
<dbReference type="GO" id="GO:0044793">
    <property type="term" value="P:host-mediated suppression of viral proces"/>
    <property type="evidence" value="ECO:0007669"/>
    <property type="project" value="Ensembl"/>
</dbReference>
<dbReference type="FunFam" id="3.40.190.10:FF:000095">
    <property type="entry name" value="Lactotransferrin"/>
    <property type="match status" value="2"/>
</dbReference>
<dbReference type="GeneTree" id="ENSGT00940000156055"/>
<dbReference type="Bgee" id="ENSMODG00000018479">
    <property type="expression patterns" value="Expressed in cerebellum and 17 other cell types or tissues"/>
</dbReference>
<feature type="binding site" evidence="11">
    <location>
        <position position="499"/>
    </location>
    <ligand>
        <name>hydrogencarbonate</name>
        <dbReference type="ChEBI" id="CHEBI:17544"/>
        <label>1</label>
    </ligand>
</feature>
<protein>
    <submittedName>
        <fullName evidence="16">Lactotransferrin</fullName>
    </submittedName>
</protein>
<evidence type="ECO:0000313" key="16">
    <source>
        <dbReference type="Ensembl" id="ENSMODP00000044603.1"/>
    </source>
</evidence>
<dbReference type="GO" id="GO:0043123">
    <property type="term" value="P:positive regulation of canonical NF-kappaB signal transduction"/>
    <property type="evidence" value="ECO:0007669"/>
    <property type="project" value="Ensembl"/>
</dbReference>
<dbReference type="InterPro" id="IPR001156">
    <property type="entry name" value="Transferrin-like_dom"/>
</dbReference>
<dbReference type="InterPro" id="IPR018195">
    <property type="entry name" value="Transferrin_Fe_BS"/>
</dbReference>
<comment type="similarity">
    <text evidence="10">Belongs to the transferrin family.</text>
</comment>
<dbReference type="SUPFAM" id="SSF53850">
    <property type="entry name" value="Periplasmic binding protein-like II"/>
    <property type="match status" value="2"/>
</dbReference>
<organism evidence="16 17">
    <name type="scientific">Monodelphis domestica</name>
    <name type="common">Gray short-tailed opossum</name>
    <dbReference type="NCBI Taxonomy" id="13616"/>
    <lineage>
        <taxon>Eukaryota</taxon>
        <taxon>Metazoa</taxon>
        <taxon>Chordata</taxon>
        <taxon>Craniata</taxon>
        <taxon>Vertebrata</taxon>
        <taxon>Euteleostomi</taxon>
        <taxon>Mammalia</taxon>
        <taxon>Metatheria</taxon>
        <taxon>Didelphimorphia</taxon>
        <taxon>Didelphidae</taxon>
        <taxon>Monodelphis</taxon>
    </lineage>
</organism>
<dbReference type="GO" id="GO:0045071">
    <property type="term" value="P:negative regulation of viral genome replication"/>
    <property type="evidence" value="ECO:0007669"/>
    <property type="project" value="Ensembl"/>
</dbReference>
<feature type="disulfide bond" evidence="13">
    <location>
        <begin position="369"/>
        <end position="401"/>
    </location>
</feature>
<reference evidence="16" key="3">
    <citation type="submission" date="2025-09" db="UniProtKB">
        <authorList>
            <consortium name="Ensembl"/>
        </authorList>
    </citation>
    <scope>IDENTIFICATION</scope>
</reference>
<dbReference type="FunCoup" id="A0A5F8GAR7">
    <property type="interactions" value="533"/>
</dbReference>
<sequence length="715" mass="80183">MRLTFFTFLSFGILGLCLATTEQQVRWCVISENELKKCNELKEALKTVNVPNLACIKKTSHMDCIKAIAENEADAQTVDGGLIYEGGLVPYNLKPIVAEDYGTESSPLSQYFAVAVVKKGTGFQFRDLQGKKSCHTGLGRSAGWIMPVGTMYALGLLDWKGPPEPIEEAVAKLFSGSCVPCAQEKNAKLCSLCAGKGSDKCACSDREPYFGYSGAFQCLKAGTGDVAFVKHTTVLENLKTEDERDQYELLCPNNRRMPVDQYKDCNVARIPAHAVLARSVNGKEEQIWEMLSTAQEHFGKGKSEQFSLFSSPHGKDLLFKDSTNRFLKVPEKMDYELYLGYQYIQAIKPLRGHALDKIHPLEDKKVKWCTVSKEEKAKCDEWSVFSNGVIACEVGDKTEDCIVKIMKGEADAMSMDGGYVYTAGKCGLVPVLVENYPRNKNEPIGPDCENRPGTELLLHATHFAGYYAVAVVKKTDADLTWDTLKGKKSCHTAVDRTAGWNIPMGLIYNKTLSCEFDKYFEKSCAPGAVETSNLCALCIGSPNSQNMNKCAPNSKETYYGYNGAFRCLVEGGGDVAFVKESIALENTDGKNTEDWAANLKSDDFRLLCLDGTQKEVERIHLTREIWWRSKSRNSQVELCSQMRNMETSELWFFLKWWFRFHDFTFLSKRKKVVIRWIMRADGILQVDKIIPLRSFLGYSGEVNQRSPREVHLGEK</sequence>
<dbReference type="GO" id="GO:0032680">
    <property type="term" value="P:regulation of tumor necrosis factor production"/>
    <property type="evidence" value="ECO:0007669"/>
    <property type="project" value="Ensembl"/>
</dbReference>
<dbReference type="GO" id="GO:0033690">
    <property type="term" value="P:positive regulation of osteoblast proliferation"/>
    <property type="evidence" value="ECO:0007669"/>
    <property type="project" value="Ensembl"/>
</dbReference>
<keyword evidence="7 12" id="KW-0408">Iron</keyword>
<dbReference type="GO" id="GO:1902732">
    <property type="term" value="P:positive regulation of chondrocyte proliferation"/>
    <property type="evidence" value="ECO:0007669"/>
    <property type="project" value="Ensembl"/>
</dbReference>
<dbReference type="PROSITE" id="PS00207">
    <property type="entry name" value="TRANSFERRIN_LIKE_3"/>
    <property type="match status" value="1"/>
</dbReference>
<name>A0A5F8GAR7_MONDO</name>
<feature type="binding site" evidence="11">
    <location>
        <position position="142"/>
    </location>
    <ligand>
        <name>hydrogencarbonate</name>
        <dbReference type="ChEBI" id="CHEBI:17544"/>
        <label>1</label>
    </ligand>
</feature>
<feature type="binding site" evidence="12">
    <location>
        <position position="466"/>
    </location>
    <ligand>
        <name>Fe(3+)</name>
        <dbReference type="ChEBI" id="CHEBI:29034"/>
        <label>1</label>
    </ligand>
</feature>
<dbReference type="GO" id="GO:0055037">
    <property type="term" value="C:recycling endosome"/>
    <property type="evidence" value="ECO:0000318"/>
    <property type="project" value="GO_Central"/>
</dbReference>
<dbReference type="GO" id="GO:0005769">
    <property type="term" value="C:early endosome"/>
    <property type="evidence" value="ECO:0000318"/>
    <property type="project" value="GO_Central"/>
</dbReference>
<evidence type="ECO:0000256" key="3">
    <source>
        <dbReference type="ARBA" id="ARBA00022496"/>
    </source>
</evidence>
<dbReference type="GO" id="GO:0045669">
    <property type="term" value="P:positive regulation of osteoblast differentiation"/>
    <property type="evidence" value="ECO:0007669"/>
    <property type="project" value="Ensembl"/>
</dbReference>
<feature type="binding site" evidence="12">
    <location>
        <position position="111"/>
    </location>
    <ligand>
        <name>Fe(3+)</name>
        <dbReference type="ChEBI" id="CHEBI:29034"/>
        <label>1</label>
    </ligand>
</feature>
<evidence type="ECO:0000259" key="15">
    <source>
        <dbReference type="PROSITE" id="PS51408"/>
    </source>
</evidence>
<dbReference type="GO" id="GO:0005506">
    <property type="term" value="F:iron ion binding"/>
    <property type="evidence" value="ECO:0007669"/>
    <property type="project" value="Ensembl"/>
</dbReference>
<dbReference type="GO" id="GO:0005615">
    <property type="term" value="C:extracellular space"/>
    <property type="evidence" value="ECO:0000318"/>
    <property type="project" value="GO_Central"/>
</dbReference>
<keyword evidence="2" id="KW-0813">Transport</keyword>
<feature type="disulfide bond" evidence="13">
    <location>
        <begin position="535"/>
        <end position="550"/>
    </location>
</feature>
<evidence type="ECO:0000256" key="12">
    <source>
        <dbReference type="PIRSR" id="PIRSR002549-3"/>
    </source>
</evidence>
<dbReference type="GO" id="GO:0042581">
    <property type="term" value="C:specific granule"/>
    <property type="evidence" value="ECO:0007669"/>
    <property type="project" value="Ensembl"/>
</dbReference>
<dbReference type="GO" id="GO:0032991">
    <property type="term" value="C:protein-containing complex"/>
    <property type="evidence" value="ECO:0007669"/>
    <property type="project" value="Ensembl"/>
</dbReference>
<feature type="binding site" evidence="11">
    <location>
        <position position="136"/>
    </location>
    <ligand>
        <name>hydrogencarbonate</name>
        <dbReference type="ChEBI" id="CHEBI:17544"/>
        <label>1</label>
    </ligand>
</feature>
<dbReference type="PROSITE" id="PS00206">
    <property type="entry name" value="TRANSFERRIN_LIKE_2"/>
    <property type="match status" value="2"/>
</dbReference>
<dbReference type="InParanoid" id="A0A5F8GAR7"/>
<dbReference type="GO" id="GO:0002227">
    <property type="term" value="P:innate immune response in mucosa"/>
    <property type="evidence" value="ECO:0007669"/>
    <property type="project" value="Ensembl"/>
</dbReference>
<dbReference type="Gene3D" id="3.40.190.10">
    <property type="entry name" value="Periplasmic binding protein-like II"/>
    <property type="match status" value="3"/>
</dbReference>
<dbReference type="GO" id="GO:0008201">
    <property type="term" value="F:heparin binding"/>
    <property type="evidence" value="ECO:0007669"/>
    <property type="project" value="Ensembl"/>
</dbReference>
<evidence type="ECO:0000313" key="17">
    <source>
        <dbReference type="Proteomes" id="UP000002280"/>
    </source>
</evidence>
<dbReference type="AlphaFoldDB" id="A0A5F8GAR7"/>
<feature type="chain" id="PRO_5023870921" evidence="14">
    <location>
        <begin position="20"/>
        <end position="715"/>
    </location>
</feature>
<proteinExistence type="inferred from homology"/>
<dbReference type="GO" id="GO:0050829">
    <property type="term" value="P:defense response to Gram-negative bacterium"/>
    <property type="evidence" value="ECO:0007669"/>
    <property type="project" value="Ensembl"/>
</dbReference>
<feature type="disulfide bond" evidence="13">
    <location>
        <begin position="190"/>
        <end position="201"/>
    </location>
</feature>
<feature type="binding site" evidence="12">
    <location>
        <position position="416"/>
    </location>
    <ligand>
        <name>Fe(3+)</name>
        <dbReference type="ChEBI" id="CHEBI:29034"/>
        <label>1</label>
    </ligand>
</feature>
<dbReference type="GO" id="GO:0034145">
    <property type="term" value="P:positive regulation of toll-like receptor 4 signaling pathway"/>
    <property type="evidence" value="ECO:0007669"/>
    <property type="project" value="Ensembl"/>
</dbReference>
<feature type="disulfide bond" evidence="13">
    <location>
        <begin position="28"/>
        <end position="64"/>
    </location>
</feature>
<evidence type="ECO:0000256" key="13">
    <source>
        <dbReference type="PIRSR" id="PIRSR002549-4"/>
    </source>
</evidence>
<evidence type="ECO:0000256" key="11">
    <source>
        <dbReference type="PIRSR" id="PIRSR002549-2"/>
    </source>
</evidence>
<dbReference type="GO" id="GO:1900229">
    <property type="term" value="P:negative regulation of single-species biofilm formation in or on host organism"/>
    <property type="evidence" value="ECO:0007669"/>
    <property type="project" value="Ensembl"/>
</dbReference>
<keyword evidence="17" id="KW-1185">Reference proteome</keyword>
<keyword evidence="8" id="KW-0406">Ion transport</keyword>
<dbReference type="PANTHER" id="PTHR11485:SF31">
    <property type="entry name" value="SEROTRANSFERRIN"/>
    <property type="match status" value="1"/>
</dbReference>
<feature type="binding site" evidence="11">
    <location>
        <position position="492"/>
    </location>
    <ligand>
        <name>hydrogencarbonate</name>
        <dbReference type="ChEBI" id="CHEBI:17544"/>
        <label>1</label>
    </ligand>
</feature>
<feature type="disulfide bond" evidence="13">
    <location>
        <begin position="134"/>
        <end position="218"/>
    </location>
</feature>
<keyword evidence="5 12" id="KW-0479">Metal-binding</keyword>
<feature type="domain" description="Transferrin-like" evidence="15">
    <location>
        <begin position="366"/>
        <end position="712"/>
    </location>
</feature>
<reference evidence="16" key="2">
    <citation type="submission" date="2025-08" db="UniProtKB">
        <authorList>
            <consortium name="Ensembl"/>
        </authorList>
    </citation>
    <scope>IDENTIFICATION</scope>
</reference>
<keyword evidence="14" id="KW-0732">Signal</keyword>
<feature type="binding site" evidence="11">
    <location>
        <position position="143"/>
    </location>
    <ligand>
        <name>hydrogencarbonate</name>
        <dbReference type="ChEBI" id="CHEBI:17544"/>
        <label>1</label>
    </ligand>
</feature>
<dbReference type="PIRSF" id="PIRSF002549">
    <property type="entry name" value="Transferrin"/>
    <property type="match status" value="1"/>
</dbReference>
<feature type="disulfide bond" evidence="13">
    <location>
        <begin position="524"/>
        <end position="538"/>
    </location>
</feature>
<dbReference type="CDD" id="cd13618">
    <property type="entry name" value="PBP2_transferrin_N"/>
    <property type="match status" value="1"/>
</dbReference>
<feature type="disulfide bond" evidence="13">
    <location>
        <begin position="251"/>
        <end position="265"/>
    </location>
</feature>
<evidence type="ECO:0000256" key="6">
    <source>
        <dbReference type="ARBA" id="ARBA00022737"/>
    </source>
</evidence>
<feature type="domain" description="Transferrin-like" evidence="15">
    <location>
        <begin position="25"/>
        <end position="352"/>
    </location>
</feature>
<dbReference type="GO" id="GO:0004869">
    <property type="term" value="F:cysteine-type endopeptidase inhibitor activity"/>
    <property type="evidence" value="ECO:0007669"/>
    <property type="project" value="Ensembl"/>
</dbReference>
<evidence type="ECO:0000256" key="1">
    <source>
        <dbReference type="ARBA" id="ARBA00004613"/>
    </source>
</evidence>
<feature type="signal peptide" evidence="14">
    <location>
        <begin position="1"/>
        <end position="19"/>
    </location>
</feature>
<dbReference type="Pfam" id="PF00405">
    <property type="entry name" value="Transferrin"/>
    <property type="match status" value="2"/>
</dbReference>
<accession>A0A5F8GAR7</accession>
<evidence type="ECO:0000256" key="8">
    <source>
        <dbReference type="ARBA" id="ARBA00023065"/>
    </source>
</evidence>
<dbReference type="Ensembl" id="ENSMODT00000077800.1">
    <property type="protein sequence ID" value="ENSMODP00000044603.1"/>
    <property type="gene ID" value="ENSMODG00000018479.4"/>
</dbReference>
<reference evidence="16 17" key="1">
    <citation type="journal article" date="2007" name="Nature">
        <title>Genome of the marsupial Monodelphis domestica reveals innovation in non-coding sequences.</title>
        <authorList>
            <person name="Mikkelsen T.S."/>
            <person name="Wakefield M.J."/>
            <person name="Aken B."/>
            <person name="Amemiya C.T."/>
            <person name="Chang J.L."/>
            <person name="Duke S."/>
            <person name="Garber M."/>
            <person name="Gentles A.J."/>
            <person name="Goodstadt L."/>
            <person name="Heger A."/>
            <person name="Jurka J."/>
            <person name="Kamal M."/>
            <person name="Mauceli E."/>
            <person name="Searle S.M."/>
            <person name="Sharpe T."/>
            <person name="Baker M.L."/>
            <person name="Batzer M.A."/>
            <person name="Benos P.V."/>
            <person name="Belov K."/>
            <person name="Clamp M."/>
            <person name="Cook A."/>
            <person name="Cuff J."/>
            <person name="Das R."/>
            <person name="Davidow L."/>
            <person name="Deakin J.E."/>
            <person name="Fazzari M.J."/>
            <person name="Glass J.L."/>
            <person name="Grabherr M."/>
            <person name="Greally J.M."/>
            <person name="Gu W."/>
            <person name="Hore T.A."/>
            <person name="Huttley G.A."/>
            <person name="Kleber M."/>
            <person name="Jirtle R.L."/>
            <person name="Koina E."/>
            <person name="Lee J.T."/>
            <person name="Mahony S."/>
            <person name="Marra M.A."/>
            <person name="Miller R.D."/>
            <person name="Nicholls R.D."/>
            <person name="Oda M."/>
            <person name="Papenfuss A.T."/>
            <person name="Parra Z.E."/>
            <person name="Pollock D.D."/>
            <person name="Ray D.A."/>
            <person name="Schein J.E."/>
            <person name="Speed T.P."/>
            <person name="Thompson K."/>
            <person name="VandeBerg J.L."/>
            <person name="Wade C.M."/>
            <person name="Walker J.A."/>
            <person name="Waters P.D."/>
            <person name="Webber C."/>
            <person name="Weidman J.R."/>
            <person name="Xie X."/>
            <person name="Zody M.C."/>
            <person name="Baldwin J."/>
            <person name="Abdouelleil A."/>
            <person name="Abdulkadir J."/>
            <person name="Abebe A."/>
            <person name="Abera B."/>
            <person name="Abreu J."/>
            <person name="Acer S.C."/>
            <person name="Aftuck L."/>
            <person name="Alexander A."/>
            <person name="An P."/>
            <person name="Anderson E."/>
            <person name="Anderson S."/>
            <person name="Arachi H."/>
            <person name="Azer M."/>
            <person name="Bachantsang P."/>
            <person name="Barry A."/>
            <person name="Bayul T."/>
            <person name="Berlin A."/>
            <person name="Bessette D."/>
            <person name="Bloom T."/>
            <person name="Bloom T."/>
            <person name="Boguslavskiy L."/>
            <person name="Bonnet C."/>
            <person name="Boukhgalter B."/>
            <person name="Bourzgui I."/>
            <person name="Brown A."/>
            <person name="Cahill P."/>
            <person name="Channer S."/>
            <person name="Cheshatsang Y."/>
            <person name="Chuda L."/>
            <person name="Citroen M."/>
            <person name="Collymore A."/>
            <person name="Cooke P."/>
            <person name="Costello M."/>
            <person name="D'Aco K."/>
            <person name="Daza R."/>
            <person name="De Haan G."/>
            <person name="DeGray S."/>
            <person name="DeMaso C."/>
            <person name="Dhargay N."/>
            <person name="Dooley K."/>
            <person name="Dooley E."/>
            <person name="Doricent M."/>
            <person name="Dorje P."/>
            <person name="Dorjee K."/>
            <person name="Dupes A."/>
            <person name="Elong R."/>
            <person name="Falk J."/>
            <person name="Farina A."/>
            <person name="Faro S."/>
            <person name="Ferguson D."/>
            <person name="Fisher S."/>
            <person name="Foley C.D."/>
            <person name="Franke A."/>
            <person name="Friedrich D."/>
            <person name="Gadbois L."/>
            <person name="Gearin G."/>
            <person name="Gearin C.R."/>
            <person name="Giannoukos G."/>
            <person name="Goode T."/>
            <person name="Graham J."/>
            <person name="Grandbois E."/>
            <person name="Grewal S."/>
            <person name="Gyaltsen K."/>
            <person name="Hafez N."/>
            <person name="Hagos B."/>
            <person name="Hall J."/>
            <person name="Henson C."/>
            <person name="Hollinger A."/>
            <person name="Honan T."/>
            <person name="Huard M.D."/>
            <person name="Hughes L."/>
            <person name="Hurhula B."/>
            <person name="Husby M.E."/>
            <person name="Kamat A."/>
            <person name="Kanga B."/>
            <person name="Kashin S."/>
            <person name="Khazanovich D."/>
            <person name="Kisner P."/>
            <person name="Lance K."/>
            <person name="Lara M."/>
            <person name="Lee W."/>
            <person name="Lennon N."/>
            <person name="Letendre F."/>
            <person name="LeVine R."/>
            <person name="Lipovsky A."/>
            <person name="Liu X."/>
            <person name="Liu J."/>
            <person name="Liu S."/>
            <person name="Lokyitsang T."/>
            <person name="Lokyitsang Y."/>
            <person name="Lubonja R."/>
            <person name="Lui A."/>
            <person name="MacDonald P."/>
            <person name="Magnisalis V."/>
            <person name="Maru K."/>
            <person name="Matthews C."/>
            <person name="McCusker W."/>
            <person name="McDonough S."/>
            <person name="Mehta T."/>
            <person name="Meldrim J."/>
            <person name="Meneus L."/>
            <person name="Mihai O."/>
            <person name="Mihalev A."/>
            <person name="Mihova T."/>
            <person name="Mittelman R."/>
            <person name="Mlenga V."/>
            <person name="Montmayeur A."/>
            <person name="Mulrain L."/>
            <person name="Navidi A."/>
            <person name="Naylor J."/>
            <person name="Negash T."/>
            <person name="Nguyen T."/>
            <person name="Nguyen N."/>
            <person name="Nicol R."/>
            <person name="Norbu C."/>
            <person name="Norbu N."/>
            <person name="Novod N."/>
            <person name="O'Neill B."/>
            <person name="Osman S."/>
            <person name="Markiewicz E."/>
            <person name="Oyono O.L."/>
            <person name="Patti C."/>
            <person name="Phunkhang P."/>
            <person name="Pierre F."/>
            <person name="Priest M."/>
            <person name="Raghuraman S."/>
            <person name="Rege F."/>
            <person name="Reyes R."/>
            <person name="Rise C."/>
            <person name="Rogov P."/>
            <person name="Ross K."/>
            <person name="Ryan E."/>
            <person name="Settipalli S."/>
            <person name="Shea T."/>
            <person name="Sherpa N."/>
            <person name="Shi L."/>
            <person name="Shih D."/>
            <person name="Sparrow T."/>
            <person name="Spaulding J."/>
            <person name="Stalker J."/>
            <person name="Stange-Thomann N."/>
            <person name="Stavropoulos S."/>
            <person name="Stone C."/>
            <person name="Strader C."/>
            <person name="Tesfaye S."/>
            <person name="Thomson T."/>
            <person name="Thoulutsang Y."/>
            <person name="Thoulutsang D."/>
            <person name="Topham K."/>
            <person name="Topping I."/>
            <person name="Tsamla T."/>
            <person name="Vassiliev H."/>
            <person name="Vo A."/>
            <person name="Wangchuk T."/>
            <person name="Wangdi T."/>
            <person name="Weiand M."/>
            <person name="Wilkinson J."/>
            <person name="Wilson A."/>
            <person name="Yadav S."/>
            <person name="Young G."/>
            <person name="Yu Q."/>
            <person name="Zembek L."/>
            <person name="Zhong D."/>
            <person name="Zimmer A."/>
            <person name="Zwirko Z."/>
            <person name="Jaffe D.B."/>
            <person name="Alvarez P."/>
            <person name="Brockman W."/>
            <person name="Butler J."/>
            <person name="Chin C."/>
            <person name="Gnerre S."/>
            <person name="MacCallum I."/>
            <person name="Graves J.A."/>
            <person name="Ponting C.P."/>
            <person name="Breen M."/>
            <person name="Samollow P.B."/>
            <person name="Lander E.S."/>
            <person name="Lindblad-Toh K."/>
        </authorList>
    </citation>
    <scope>NUCLEOTIDE SEQUENCE [LARGE SCALE GENOMIC DNA]</scope>
</reference>
<keyword evidence="9 13" id="KW-1015">Disulfide bond</keyword>
<feature type="binding site" evidence="12">
    <location>
        <position position="561"/>
    </location>
    <ligand>
        <name>Fe(3+)</name>
        <dbReference type="ChEBI" id="CHEBI:29034"/>
        <label>2</label>
    </ligand>
</feature>